<protein>
    <submittedName>
        <fullName evidence="8">EamA family transporter</fullName>
    </submittedName>
</protein>
<feature type="domain" description="EamA" evidence="7">
    <location>
        <begin position="172"/>
        <end position="307"/>
    </location>
</feature>
<evidence type="ECO:0000259" key="7">
    <source>
        <dbReference type="Pfam" id="PF00892"/>
    </source>
</evidence>
<feature type="domain" description="EamA" evidence="7">
    <location>
        <begin position="18"/>
        <end position="146"/>
    </location>
</feature>
<keyword evidence="3 6" id="KW-0812">Transmembrane</keyword>
<dbReference type="EMBL" id="VBTY01000253">
    <property type="protein sequence ID" value="MDG3496961.1"/>
    <property type="molecule type" value="Genomic_DNA"/>
</dbReference>
<feature type="transmembrane region" description="Helical" evidence="6">
    <location>
        <begin position="264"/>
        <end position="284"/>
    </location>
</feature>
<feature type="transmembrane region" description="Helical" evidence="6">
    <location>
        <begin position="43"/>
        <end position="64"/>
    </location>
</feature>
<feature type="transmembrane region" description="Helical" evidence="6">
    <location>
        <begin position="234"/>
        <end position="257"/>
    </location>
</feature>
<evidence type="ECO:0000313" key="8">
    <source>
        <dbReference type="EMBL" id="MDG3496961.1"/>
    </source>
</evidence>
<evidence type="ECO:0000256" key="2">
    <source>
        <dbReference type="ARBA" id="ARBA00007362"/>
    </source>
</evidence>
<feature type="transmembrane region" description="Helical" evidence="6">
    <location>
        <begin position="76"/>
        <end position="98"/>
    </location>
</feature>
<evidence type="ECO:0000256" key="3">
    <source>
        <dbReference type="ARBA" id="ARBA00022692"/>
    </source>
</evidence>
<dbReference type="SUPFAM" id="SSF103481">
    <property type="entry name" value="Multidrug resistance efflux transporter EmrE"/>
    <property type="match status" value="2"/>
</dbReference>
<dbReference type="InterPro" id="IPR000620">
    <property type="entry name" value="EamA_dom"/>
</dbReference>
<keyword evidence="4 6" id="KW-1133">Transmembrane helix</keyword>
<feature type="transmembrane region" description="Helical" evidence="6">
    <location>
        <begin position="203"/>
        <end position="222"/>
    </location>
</feature>
<dbReference type="RefSeq" id="WP_009629165.1">
    <property type="nucleotide sequence ID" value="NZ_VBTY01000253.1"/>
</dbReference>
<dbReference type="Proteomes" id="UP001152872">
    <property type="component" value="Unassembled WGS sequence"/>
</dbReference>
<feature type="transmembrane region" description="Helical" evidence="6">
    <location>
        <begin position="18"/>
        <end position="37"/>
    </location>
</feature>
<feature type="transmembrane region" description="Helical" evidence="6">
    <location>
        <begin position="104"/>
        <end position="124"/>
    </location>
</feature>
<feature type="transmembrane region" description="Helical" evidence="6">
    <location>
        <begin position="169"/>
        <end position="191"/>
    </location>
</feature>
<evidence type="ECO:0000256" key="4">
    <source>
        <dbReference type="ARBA" id="ARBA00022989"/>
    </source>
</evidence>
<comment type="similarity">
    <text evidence="2">Belongs to the EamA transporter family.</text>
</comment>
<proteinExistence type="inferred from homology"/>
<evidence type="ECO:0000313" key="9">
    <source>
        <dbReference type="Proteomes" id="UP001152872"/>
    </source>
</evidence>
<keyword evidence="9" id="KW-1185">Reference proteome</keyword>
<gene>
    <name evidence="8" type="ORF">FEV09_20685</name>
</gene>
<evidence type="ECO:0000256" key="5">
    <source>
        <dbReference type="ARBA" id="ARBA00023136"/>
    </source>
</evidence>
<dbReference type="GO" id="GO:0016020">
    <property type="term" value="C:membrane"/>
    <property type="evidence" value="ECO:0007669"/>
    <property type="project" value="UniProtKB-SubCell"/>
</dbReference>
<dbReference type="InterPro" id="IPR050638">
    <property type="entry name" value="AA-Vitamin_Transporters"/>
</dbReference>
<feature type="transmembrane region" description="Helical" evidence="6">
    <location>
        <begin position="290"/>
        <end position="308"/>
    </location>
</feature>
<evidence type="ECO:0000256" key="1">
    <source>
        <dbReference type="ARBA" id="ARBA00004141"/>
    </source>
</evidence>
<feature type="transmembrane region" description="Helical" evidence="6">
    <location>
        <begin position="136"/>
        <end position="157"/>
    </location>
</feature>
<evidence type="ECO:0000256" key="6">
    <source>
        <dbReference type="SAM" id="Phobius"/>
    </source>
</evidence>
<sequence>MQSSTPASNSGLTRQSPLIIAPFFLWGTAMVVMKALLPQTSPMFMAAVRLIPAGILLVVGAAYFGRQQPKGWQAWLWISLFALIDGSMFQGFLAQGLVRTNAGLGSLLIDSQPLAVALLAALLYKERIGIGATLGLLVGVVGIGLIGLPAELMAALLAGDLQTVLDAGIFTLGEWFMLGASLSMAIGTILIRPVVRYADPVMATGWHMIIGGLPLLLFSYQIEQQQWQDLNAWGWLGMTYMAIMGSAIAYGLFFFFASSGSLTALSALTFSTPVFALLFSSLFLGENLTLAQWIGVILTLSSIYLVSVRDAGQDTDTIEDHDDSLSFPNEKMLPPKEQVAISAPLPVLQQTSNESLNKFPK</sequence>
<dbReference type="AlphaFoldDB" id="A0A9X4MFQ0"/>
<reference evidence="8" key="1">
    <citation type="submission" date="2019-05" db="EMBL/GenBank/DDBJ databases">
        <title>Whole genome sequencing of Pseudanabaena catenata USMAC16.</title>
        <authorList>
            <person name="Khan Z."/>
            <person name="Omar W.M."/>
            <person name="Convey P."/>
            <person name="Merican F."/>
            <person name="Najimudin N."/>
        </authorList>
    </citation>
    <scope>NUCLEOTIDE SEQUENCE</scope>
    <source>
        <strain evidence="8">USMAC16</strain>
    </source>
</reference>
<dbReference type="PANTHER" id="PTHR32322:SF2">
    <property type="entry name" value="EAMA DOMAIN-CONTAINING PROTEIN"/>
    <property type="match status" value="1"/>
</dbReference>
<dbReference type="Pfam" id="PF00892">
    <property type="entry name" value="EamA"/>
    <property type="match status" value="2"/>
</dbReference>
<comment type="caution">
    <text evidence="8">The sequence shown here is derived from an EMBL/GenBank/DDBJ whole genome shotgun (WGS) entry which is preliminary data.</text>
</comment>
<comment type="subcellular location">
    <subcellularLocation>
        <location evidence="1">Membrane</location>
        <topology evidence="1">Multi-pass membrane protein</topology>
    </subcellularLocation>
</comment>
<keyword evidence="5 6" id="KW-0472">Membrane</keyword>
<organism evidence="8 9">
    <name type="scientific">Pseudanabaena catenata USMAC16</name>
    <dbReference type="NCBI Taxonomy" id="1855837"/>
    <lineage>
        <taxon>Bacteria</taxon>
        <taxon>Bacillati</taxon>
        <taxon>Cyanobacteriota</taxon>
        <taxon>Cyanophyceae</taxon>
        <taxon>Pseudanabaenales</taxon>
        <taxon>Pseudanabaenaceae</taxon>
        <taxon>Pseudanabaena</taxon>
    </lineage>
</organism>
<dbReference type="PANTHER" id="PTHR32322">
    <property type="entry name" value="INNER MEMBRANE TRANSPORTER"/>
    <property type="match status" value="1"/>
</dbReference>
<accession>A0A9X4MFQ0</accession>
<name>A0A9X4MFQ0_9CYAN</name>
<dbReference type="InterPro" id="IPR037185">
    <property type="entry name" value="EmrE-like"/>
</dbReference>